<reference evidence="5" key="1">
    <citation type="journal article" date="2019" name="Int. J. Syst. Evol. Microbiol.">
        <title>The Global Catalogue of Microorganisms (GCM) 10K type strain sequencing project: providing services to taxonomists for standard genome sequencing and annotation.</title>
        <authorList>
            <consortium name="The Broad Institute Genomics Platform"/>
            <consortium name="The Broad Institute Genome Sequencing Center for Infectious Disease"/>
            <person name="Wu L."/>
            <person name="Ma J."/>
        </authorList>
    </citation>
    <scope>NUCLEOTIDE SEQUENCE [LARGE SCALE GENOMIC DNA]</scope>
    <source>
        <strain evidence="5">KCTC 12848</strain>
    </source>
</reference>
<dbReference type="Gene3D" id="2.180.10.10">
    <property type="entry name" value="RHS repeat-associated core"/>
    <property type="match status" value="1"/>
</dbReference>
<dbReference type="PANTHER" id="PTHR32305:SF15">
    <property type="entry name" value="PROTEIN RHSA-RELATED"/>
    <property type="match status" value="1"/>
</dbReference>
<dbReference type="NCBIfam" id="TIGR01643">
    <property type="entry name" value="YD_repeat_2x"/>
    <property type="match status" value="3"/>
</dbReference>
<protein>
    <submittedName>
        <fullName evidence="4">RHS repeat-associated core domain-containing protein</fullName>
    </submittedName>
</protein>
<dbReference type="InterPro" id="IPR038181">
    <property type="entry name" value="Ntox21_sf"/>
</dbReference>
<dbReference type="InterPro" id="IPR006141">
    <property type="entry name" value="Intein_N"/>
</dbReference>
<dbReference type="NCBIfam" id="TIGR03696">
    <property type="entry name" value="Rhs_assc_core"/>
    <property type="match status" value="1"/>
</dbReference>
<dbReference type="EMBL" id="JBHSJB010000007">
    <property type="protein sequence ID" value="MFC5053876.1"/>
    <property type="molecule type" value="Genomic_DNA"/>
</dbReference>
<dbReference type="InterPro" id="IPR031325">
    <property type="entry name" value="RHS_repeat"/>
</dbReference>
<dbReference type="Proteomes" id="UP001595833">
    <property type="component" value="Unassembled WGS sequence"/>
</dbReference>
<evidence type="ECO:0000256" key="1">
    <source>
        <dbReference type="ARBA" id="ARBA00022737"/>
    </source>
</evidence>
<dbReference type="Pfam" id="PF07591">
    <property type="entry name" value="PT-HINT"/>
    <property type="match status" value="1"/>
</dbReference>
<comment type="caution">
    <text evidence="4">The sequence shown here is derived from an EMBL/GenBank/DDBJ whole genome shotgun (WGS) entry which is preliminary data.</text>
</comment>
<evidence type="ECO:0000313" key="5">
    <source>
        <dbReference type="Proteomes" id="UP001595833"/>
    </source>
</evidence>
<dbReference type="Pfam" id="PF05593">
    <property type="entry name" value="RHS_repeat"/>
    <property type="match status" value="2"/>
</dbReference>
<dbReference type="Gene3D" id="2.170.16.10">
    <property type="entry name" value="Hedgehog/Intein (Hint) domain"/>
    <property type="match status" value="1"/>
</dbReference>
<dbReference type="InterPro" id="IPR006530">
    <property type="entry name" value="YD"/>
</dbReference>
<dbReference type="InterPro" id="IPR056823">
    <property type="entry name" value="TEN-like_YD-shell"/>
</dbReference>
<sequence>MIEPATAAHPAAADRTWTAAYDGAGRPTVLTAPGGVTRNRTYDALGRLVRETGSGAPTAERSVRYDAVGRTTGVSAPGGTNTYTYNARGLVLSATGPSGDATFEYDEQGRLSSRADAAGTTSFAYAAGRLASVRDGVTGGSIGFGYDATGRLGTLDYGAGRVREFGYDDLGREVSDVTKNASGATVASTAYTYDPNNRLTKKVTAGTAGADEQTYAYDHLGRTTSWTSNGTTTGYAWDASGNRIRDGAKAATYDERNRVLSDGDYTYAYAARGTLASRTSSGYQENFSFDAFDRLVQVGSTSYACDGLDRPVSRGARQFKYAGAEVDAVSDGAATYGRGLAGELLSLAQGADKRLLLSDKHGDVVGGFDPATGLTSLPDSTAYDPWGNKTASAGTRRDVGFQGDWTDPDTGRVNMGARWYDPTTGTFSSRDPVTRGGPGSAGFNRYVYGVGSPLNGFDPDGHGWFSDAVSWVGDNLSTVGHTALDVAGLVPGLGEVADGINGVWYLAEGNYVDAGLSFAGMVPFGGWGATAAKWGNRGYDAARGADNVPTARTPDAPNGRAPDYSAPRNVRGPDGVPTKKGNGVPSSTKAVPDPRKPAAEAAARRAAAARAAYQAAVARTAAAKAAVARAVKNNPLPTLQAALKPRIANANHIVSAVPNAPARVVQASVSNVQDLNKVYETIKTAMLGTGAEVIKEAAEEQVSEVIATSGLPFAEDLMSLAGRGKKTSGNRGKQAKQEAGSGAACRVSFDSNSFSGETPVLLADGTRKPIADVVVGDTVLATDPTTGETGARTVTDTRSHRAERLLHEITVDDGGTLVATDEHPFWVESLRKWVHAEDLEPGYTFETADHRPATVTGTRAFSPDRRVHNLTVDGLHTYYVGVGAAAVLTHNEENACRATKSTPAGRLTAPQQRDLANWLGLSEEKNAKSSGQPVFTDPKKKWFYSFDVDGHNGGVFKRAKSPKNLVSKEKREGTYGLIREDGESPWELKRVGD</sequence>
<dbReference type="PROSITE" id="PS50817">
    <property type="entry name" value="INTEIN_N_TER"/>
    <property type="match status" value="1"/>
</dbReference>
<feature type="region of interest" description="Disordered" evidence="2">
    <location>
        <begin position="545"/>
        <end position="602"/>
    </location>
</feature>
<keyword evidence="5" id="KW-1185">Reference proteome</keyword>
<accession>A0ABV9XZQ2</accession>
<gene>
    <name evidence="4" type="ORF">ACFPFM_08910</name>
</gene>
<dbReference type="SUPFAM" id="SSF51294">
    <property type="entry name" value="Hedgehog/intein (Hint) domain"/>
    <property type="match status" value="1"/>
</dbReference>
<evidence type="ECO:0000256" key="2">
    <source>
        <dbReference type="SAM" id="MobiDB-lite"/>
    </source>
</evidence>
<dbReference type="Pfam" id="PF25023">
    <property type="entry name" value="TEN_YD-shell"/>
    <property type="match status" value="1"/>
</dbReference>
<organism evidence="4 5">
    <name type="scientific">Saccharothrix xinjiangensis</name>
    <dbReference type="NCBI Taxonomy" id="204798"/>
    <lineage>
        <taxon>Bacteria</taxon>
        <taxon>Bacillati</taxon>
        <taxon>Actinomycetota</taxon>
        <taxon>Actinomycetes</taxon>
        <taxon>Pseudonocardiales</taxon>
        <taxon>Pseudonocardiaceae</taxon>
        <taxon>Saccharothrix</taxon>
    </lineage>
</organism>
<dbReference type="CDD" id="cd20745">
    <property type="entry name" value="FIX_RhsA_AHH_HNH-like"/>
    <property type="match status" value="1"/>
</dbReference>
<dbReference type="InterPro" id="IPR003587">
    <property type="entry name" value="Hint_dom_N"/>
</dbReference>
<feature type="domain" description="Hint" evidence="3">
    <location>
        <begin position="751"/>
        <end position="849"/>
    </location>
</feature>
<keyword evidence="1" id="KW-0677">Repeat</keyword>
<dbReference type="Gene3D" id="3.10.380.20">
    <property type="entry name" value="Novel toxin 21 (CdiA), C-terminal domain"/>
    <property type="match status" value="1"/>
</dbReference>
<evidence type="ECO:0000313" key="4">
    <source>
        <dbReference type="EMBL" id="MFC5053876.1"/>
    </source>
</evidence>
<dbReference type="CDD" id="cd00081">
    <property type="entry name" value="Hint"/>
    <property type="match status" value="1"/>
</dbReference>
<evidence type="ECO:0000259" key="3">
    <source>
        <dbReference type="SMART" id="SM00306"/>
    </source>
</evidence>
<dbReference type="CDD" id="cd20685">
    <property type="entry name" value="CdiA-CT_Ecl_RNase-like"/>
    <property type="match status" value="1"/>
</dbReference>
<dbReference type="PANTHER" id="PTHR32305">
    <property type="match status" value="1"/>
</dbReference>
<proteinExistence type="predicted"/>
<dbReference type="InterPro" id="IPR028190">
    <property type="entry name" value="Ntox21"/>
</dbReference>
<dbReference type="Pfam" id="PF15526">
    <property type="entry name" value="Ntox21"/>
    <property type="match status" value="1"/>
</dbReference>
<dbReference type="InterPro" id="IPR022385">
    <property type="entry name" value="Rhs_assc_core"/>
</dbReference>
<name>A0ABV9XZQ2_9PSEU</name>
<dbReference type="InterPro" id="IPR050708">
    <property type="entry name" value="T6SS_VgrG/RHS"/>
</dbReference>
<dbReference type="SMART" id="SM00306">
    <property type="entry name" value="HintN"/>
    <property type="match status" value="1"/>
</dbReference>
<dbReference type="InterPro" id="IPR036844">
    <property type="entry name" value="Hint_dom_sf"/>
</dbReference>